<feature type="compositionally biased region" description="Polar residues" evidence="1">
    <location>
        <begin position="171"/>
        <end position="182"/>
    </location>
</feature>
<accession>A0A8S9GFR5</accession>
<organism evidence="2 3">
    <name type="scientific">Brassica cretica</name>
    <name type="common">Mustard</name>
    <dbReference type="NCBI Taxonomy" id="69181"/>
    <lineage>
        <taxon>Eukaryota</taxon>
        <taxon>Viridiplantae</taxon>
        <taxon>Streptophyta</taxon>
        <taxon>Embryophyta</taxon>
        <taxon>Tracheophyta</taxon>
        <taxon>Spermatophyta</taxon>
        <taxon>Magnoliopsida</taxon>
        <taxon>eudicotyledons</taxon>
        <taxon>Gunneridae</taxon>
        <taxon>Pentapetalae</taxon>
        <taxon>rosids</taxon>
        <taxon>malvids</taxon>
        <taxon>Brassicales</taxon>
        <taxon>Brassicaceae</taxon>
        <taxon>Brassiceae</taxon>
        <taxon>Brassica</taxon>
    </lineage>
</organism>
<gene>
    <name evidence="2" type="ORF">F2Q68_00032715</name>
</gene>
<sequence length="206" mass="22421">MDHPDYASVVSNAWNMGSIMGSSQFKLLPLKFDLCKKYVYLQTKCRFAKPGSDSTRKRSVSPAREGFQTRNRSRPRRAKVANKVIPHVFDAVKDNIEKVPAVEEGVVPAMEEGEVPAVAQEPILPPVEGITVGGSIKTPVGDAGRHDMPDNFELEFDPGSTAGSGNMLRDNASSDVGNSEQSGRAPDDDFFLVYGRKSGHKAKKSI</sequence>
<reference evidence="2" key="1">
    <citation type="submission" date="2019-12" db="EMBL/GenBank/DDBJ databases">
        <title>Genome sequencing and annotation of Brassica cretica.</title>
        <authorList>
            <person name="Studholme D.J."/>
            <person name="Sarris P.F."/>
        </authorList>
    </citation>
    <scope>NUCLEOTIDE SEQUENCE</scope>
    <source>
        <strain evidence="2">PFS-001/15</strain>
        <tissue evidence="2">Leaf</tissue>
    </source>
</reference>
<name>A0A8S9GFR5_BRACR</name>
<evidence type="ECO:0000313" key="2">
    <source>
        <dbReference type="EMBL" id="KAF2543227.1"/>
    </source>
</evidence>
<dbReference type="AlphaFoldDB" id="A0A8S9GFR5"/>
<dbReference type="Proteomes" id="UP000712281">
    <property type="component" value="Unassembled WGS sequence"/>
</dbReference>
<feature type="region of interest" description="Disordered" evidence="1">
    <location>
        <begin position="49"/>
        <end position="77"/>
    </location>
</feature>
<evidence type="ECO:0000256" key="1">
    <source>
        <dbReference type="SAM" id="MobiDB-lite"/>
    </source>
</evidence>
<feature type="region of interest" description="Disordered" evidence="1">
    <location>
        <begin position="139"/>
        <end position="191"/>
    </location>
</feature>
<protein>
    <submittedName>
        <fullName evidence="2">Uncharacterized protein</fullName>
    </submittedName>
</protein>
<dbReference type="EMBL" id="QGKW02002005">
    <property type="protein sequence ID" value="KAF2543227.1"/>
    <property type="molecule type" value="Genomic_DNA"/>
</dbReference>
<proteinExistence type="predicted"/>
<evidence type="ECO:0000313" key="3">
    <source>
        <dbReference type="Proteomes" id="UP000712281"/>
    </source>
</evidence>
<comment type="caution">
    <text evidence="2">The sequence shown here is derived from an EMBL/GenBank/DDBJ whole genome shotgun (WGS) entry which is preliminary data.</text>
</comment>